<dbReference type="Pfam" id="PF02151">
    <property type="entry name" value="UVR"/>
    <property type="match status" value="1"/>
</dbReference>
<evidence type="ECO:0000259" key="2">
    <source>
        <dbReference type="PROSITE" id="PS50151"/>
    </source>
</evidence>
<dbReference type="InterPro" id="IPR036770">
    <property type="entry name" value="Ankyrin_rpt-contain_sf"/>
</dbReference>
<organism evidence="3 4">
    <name type="scientific">Durusdinium trenchii</name>
    <dbReference type="NCBI Taxonomy" id="1381693"/>
    <lineage>
        <taxon>Eukaryota</taxon>
        <taxon>Sar</taxon>
        <taxon>Alveolata</taxon>
        <taxon>Dinophyceae</taxon>
        <taxon>Suessiales</taxon>
        <taxon>Symbiodiniaceae</taxon>
        <taxon>Durusdinium</taxon>
    </lineage>
</organism>
<comment type="caution">
    <text evidence="3">The sequence shown here is derived from an EMBL/GenBank/DDBJ whole genome shotgun (WGS) entry which is preliminary data.</text>
</comment>
<dbReference type="EMBL" id="CAXAMN010000503">
    <property type="protein sequence ID" value="CAK8989070.1"/>
    <property type="molecule type" value="Genomic_DNA"/>
</dbReference>
<feature type="domain" description="UVR" evidence="2">
    <location>
        <begin position="26"/>
        <end position="61"/>
    </location>
</feature>
<reference evidence="3 4" key="1">
    <citation type="submission" date="2024-02" db="EMBL/GenBank/DDBJ databases">
        <authorList>
            <person name="Chen Y."/>
            <person name="Shah S."/>
            <person name="Dougan E. K."/>
            <person name="Thang M."/>
            <person name="Chan C."/>
        </authorList>
    </citation>
    <scope>NUCLEOTIDE SEQUENCE [LARGE SCALE GENOMIC DNA]</scope>
</reference>
<keyword evidence="4" id="KW-1185">Reference proteome</keyword>
<dbReference type="InterPro" id="IPR001943">
    <property type="entry name" value="UVR_dom"/>
</dbReference>
<sequence>MTAPCVPDPPLELPSELDEDRRHNLAAEVARLKEAKQRAVEEEDYEEAAVLKRKIKVLEDTLGETVKYQSRREVNEPATKEVEPVSPKPKVKPLSQIQHGEDLWQMPPADLRLIEDERIFIERSKMAMRQKGVTDDTVQGVPAWAYKDALKEGPKGVRTDRPPELAYVYNGQIEDEKWEENANFQASIVVQVPVEVAFDYVLARSQGNQTSHQLQVGPGAFISHHASGVAQLTELLGSEVVENEMVSFKITMMKPKVPGKVKLDLAKTVQSKEAFRKHPFYTFRSVWKLQPYPAGGTRVTRIVRDFKQWEIFDFDALNAVSRSIEVENEEIRQSWTSALRVQPDKALAKHDLQRGQICQVEVNSKEMYSASFLLEVSVDQAFRSITSNGLLTQYHNHLCADSFLCLDEMRVLIRQVNGIVLLVTSRLKADMGSWMTMTVGHNAGSKEKALEVTTEQEVLSKPLYRVVNEWHFRSDNGKTLVRRTMRDFMQMEEGIPDLPATLTEAADEENRKIIKAFERMRSQDDASPSRSSASAAMSVRANYAMRQMPAILDHAAKNHVLEVREMLEVKGADPNYIHVRKDSWAISDTRLEFYEEITPLVVAAEYGACEVIKVLFNHPQIDVNLCCCAFNDSEIYNYYTAYDVTIAKKHPHAAALLRARGVLPATSEHVYKPPFDPVHGRPLRETLNHTYEEDSFGEGEMPRWDTVAQGDPELALELQKVADALSTSKGQSLRNRNKIFKALITDWHPDRAQNSYRATRVFQWLQVVKPWYLEEKEAVAGELPPLMQSTDEEFGPGPGQAKEYMHPSGNLFFCLVMRGDGVCSSFHSVDIFSKRPRAAHVGLCENEKVLCVAVHLSQLLRCPLRTCFCWPCGKAASLETMTWTPFVVEILRKTSDSLLQKRPAAKK</sequence>
<protein>
    <recommendedName>
        <fullName evidence="2">UVR domain-containing protein</fullName>
    </recommendedName>
</protein>
<feature type="compositionally biased region" description="Basic and acidic residues" evidence="1">
    <location>
        <begin position="70"/>
        <end position="83"/>
    </location>
</feature>
<gene>
    <name evidence="3" type="ORF">CCMP2556_LOCUS1508</name>
</gene>
<dbReference type="Proteomes" id="UP001642484">
    <property type="component" value="Unassembled WGS sequence"/>
</dbReference>
<dbReference type="PROSITE" id="PS50151">
    <property type="entry name" value="UVR"/>
    <property type="match status" value="1"/>
</dbReference>
<dbReference type="InterPro" id="IPR002110">
    <property type="entry name" value="Ankyrin_rpt"/>
</dbReference>
<evidence type="ECO:0000313" key="3">
    <source>
        <dbReference type="EMBL" id="CAK8989070.1"/>
    </source>
</evidence>
<accession>A0ABP0HG38</accession>
<evidence type="ECO:0000313" key="4">
    <source>
        <dbReference type="Proteomes" id="UP001642484"/>
    </source>
</evidence>
<proteinExistence type="predicted"/>
<dbReference type="Pfam" id="PF13606">
    <property type="entry name" value="Ank_3"/>
    <property type="match status" value="1"/>
</dbReference>
<feature type="region of interest" description="Disordered" evidence="1">
    <location>
        <begin position="68"/>
        <end position="94"/>
    </location>
</feature>
<evidence type="ECO:0000256" key="1">
    <source>
        <dbReference type="SAM" id="MobiDB-lite"/>
    </source>
</evidence>
<dbReference type="Gene3D" id="1.25.40.20">
    <property type="entry name" value="Ankyrin repeat-containing domain"/>
    <property type="match status" value="1"/>
</dbReference>
<name>A0ABP0HG38_9DINO</name>
<dbReference type="SUPFAM" id="SSF48403">
    <property type="entry name" value="Ankyrin repeat"/>
    <property type="match status" value="1"/>
</dbReference>